<evidence type="ECO:0000313" key="1">
    <source>
        <dbReference type="EMBL" id="MFC3848899.1"/>
    </source>
</evidence>
<protein>
    <submittedName>
        <fullName evidence="1">Uncharacterized protein</fullName>
    </submittedName>
</protein>
<comment type="caution">
    <text evidence="1">The sequence shown here is derived from an EMBL/GenBank/DDBJ whole genome shotgun (WGS) entry which is preliminary data.</text>
</comment>
<dbReference type="EMBL" id="JBHRZN010000001">
    <property type="protein sequence ID" value="MFC3848899.1"/>
    <property type="molecule type" value="Genomic_DNA"/>
</dbReference>
<accession>A0ABV7ZME2</accession>
<keyword evidence="2" id="KW-1185">Reference proteome</keyword>
<dbReference type="RefSeq" id="WP_290291708.1">
    <property type="nucleotide sequence ID" value="NZ_CP047211.1"/>
</dbReference>
<organism evidence="1 2">
    <name type="scientific">Corynebacterium hansenii</name>
    <dbReference type="NCBI Taxonomy" id="394964"/>
    <lineage>
        <taxon>Bacteria</taxon>
        <taxon>Bacillati</taxon>
        <taxon>Actinomycetota</taxon>
        <taxon>Actinomycetes</taxon>
        <taxon>Mycobacteriales</taxon>
        <taxon>Corynebacteriaceae</taxon>
        <taxon>Corynebacterium</taxon>
    </lineage>
</organism>
<gene>
    <name evidence="1" type="ORF">ACFORJ_01780</name>
</gene>
<reference evidence="2" key="1">
    <citation type="journal article" date="2019" name="Int. J. Syst. Evol. Microbiol.">
        <title>The Global Catalogue of Microorganisms (GCM) 10K type strain sequencing project: providing services to taxonomists for standard genome sequencing and annotation.</title>
        <authorList>
            <consortium name="The Broad Institute Genomics Platform"/>
            <consortium name="The Broad Institute Genome Sequencing Center for Infectious Disease"/>
            <person name="Wu L."/>
            <person name="Ma J."/>
        </authorList>
    </citation>
    <scope>NUCLEOTIDE SEQUENCE [LARGE SCALE GENOMIC DNA]</scope>
    <source>
        <strain evidence="2">CCUG 53252</strain>
    </source>
</reference>
<dbReference type="Proteomes" id="UP001595751">
    <property type="component" value="Unassembled WGS sequence"/>
</dbReference>
<name>A0ABV7ZME2_9CORY</name>
<evidence type="ECO:0000313" key="2">
    <source>
        <dbReference type="Proteomes" id="UP001595751"/>
    </source>
</evidence>
<sequence length="197" mass="20043">MSTPERATEIVDEMVDRLRVLQGSGEFVPLGRRVIAGTGLAGGGTLVNDITVSLSPDATTAIEKLTALGDTAHLATDEEVTAAIAPLARRDQVAPRIVYRDFSVLDPPASQITAPPLRIDADCQAASVSVSVGTPGTRSVTATVGGQTITVAPGGSQGTKALALAFRAGDVLRLTVGSTDAAGIVVSVRLEEPGVTS</sequence>
<proteinExistence type="predicted"/>